<dbReference type="RefSeq" id="WP_114336311.1">
    <property type="nucleotide sequence ID" value="NZ_QPID01000001.1"/>
</dbReference>
<accession>A0A368NPC9</accession>
<reference evidence="1 2" key="1">
    <citation type="submission" date="2018-07" db="EMBL/GenBank/DDBJ databases">
        <title>Corallincola holothuriorum sp. nov., a new facultative anaerobe isolated from sea cucumber Apostichopus japonicus.</title>
        <authorList>
            <person name="Xia H."/>
        </authorList>
    </citation>
    <scope>NUCLEOTIDE SEQUENCE [LARGE SCALE GENOMIC DNA]</scope>
    <source>
        <strain evidence="1 2">C4</strain>
    </source>
</reference>
<name>A0A368NPC9_9GAMM</name>
<evidence type="ECO:0008006" key="3">
    <source>
        <dbReference type="Google" id="ProtNLM"/>
    </source>
</evidence>
<organism evidence="1 2">
    <name type="scientific">Corallincola holothuriorum</name>
    <dbReference type="NCBI Taxonomy" id="2282215"/>
    <lineage>
        <taxon>Bacteria</taxon>
        <taxon>Pseudomonadati</taxon>
        <taxon>Pseudomonadota</taxon>
        <taxon>Gammaproteobacteria</taxon>
        <taxon>Alteromonadales</taxon>
        <taxon>Psychromonadaceae</taxon>
        <taxon>Corallincola</taxon>
    </lineage>
</organism>
<dbReference type="Proteomes" id="UP000252558">
    <property type="component" value="Unassembled WGS sequence"/>
</dbReference>
<gene>
    <name evidence="1" type="ORF">DU002_00035</name>
</gene>
<protein>
    <recommendedName>
        <fullName evidence="3">Nuclear transport factor 2 family protein</fullName>
    </recommendedName>
</protein>
<dbReference type="AlphaFoldDB" id="A0A368NPC9"/>
<proteinExistence type="predicted"/>
<sequence>MNFQELSEKEILDIATPIMDNLMQASTDIDHPKHVQDFTDRAKAIVTKEHLEWVCEKYQSEKGTWGKRELVAVLKRPDSAAVIWKQFCSKVEGEYVAEIVLVHQNGRFLVDHAMVF</sequence>
<dbReference type="EMBL" id="QPID01000001">
    <property type="protein sequence ID" value="RCU52402.1"/>
    <property type="molecule type" value="Genomic_DNA"/>
</dbReference>
<evidence type="ECO:0000313" key="1">
    <source>
        <dbReference type="EMBL" id="RCU52402.1"/>
    </source>
</evidence>
<keyword evidence="2" id="KW-1185">Reference proteome</keyword>
<evidence type="ECO:0000313" key="2">
    <source>
        <dbReference type="Proteomes" id="UP000252558"/>
    </source>
</evidence>
<dbReference type="OrthoDB" id="5734488at2"/>
<comment type="caution">
    <text evidence="1">The sequence shown here is derived from an EMBL/GenBank/DDBJ whole genome shotgun (WGS) entry which is preliminary data.</text>
</comment>